<sequence length="81" mass="8804">MTIVLDDGRVLDDEDMAWSMGVSTAPLLTLALLSPPPFALPAPSPPLAPPPPHALNKVSLNTEMTTIRLSRFIICLSQRKR</sequence>
<evidence type="ECO:0000313" key="2">
    <source>
        <dbReference type="Proteomes" id="UP000583127"/>
    </source>
</evidence>
<comment type="caution">
    <text evidence="1">The sequence shown here is derived from an EMBL/GenBank/DDBJ whole genome shotgun (WGS) entry which is preliminary data.</text>
</comment>
<proteinExistence type="predicted"/>
<dbReference type="EMBL" id="JABBFZ010000003">
    <property type="protein sequence ID" value="NML30907.1"/>
    <property type="molecule type" value="Genomic_DNA"/>
</dbReference>
<reference evidence="1 2" key="1">
    <citation type="submission" date="2020-04" db="EMBL/GenBank/DDBJ databases">
        <title>Paraburkholderia sp. G-4-1-8 isolated from soil.</title>
        <authorList>
            <person name="Dahal R.H."/>
        </authorList>
    </citation>
    <scope>NUCLEOTIDE SEQUENCE [LARGE SCALE GENOMIC DNA]</scope>
    <source>
        <strain evidence="1 2">G-4-1-8</strain>
    </source>
</reference>
<evidence type="ECO:0000313" key="1">
    <source>
        <dbReference type="EMBL" id="NML30907.1"/>
    </source>
</evidence>
<gene>
    <name evidence="1" type="ORF">HHL14_08665</name>
</gene>
<protein>
    <submittedName>
        <fullName evidence="1">Uncharacterized protein</fullName>
    </submittedName>
</protein>
<dbReference type="Proteomes" id="UP000583127">
    <property type="component" value="Unassembled WGS sequence"/>
</dbReference>
<keyword evidence="2" id="KW-1185">Reference proteome</keyword>
<accession>A0A7X9ZWF7</accession>
<dbReference type="AlphaFoldDB" id="A0A7X9ZWF7"/>
<organism evidence="1 2">
    <name type="scientific">Paraburkholderia antibiotica</name>
    <dbReference type="NCBI Taxonomy" id="2728839"/>
    <lineage>
        <taxon>Bacteria</taxon>
        <taxon>Pseudomonadati</taxon>
        <taxon>Pseudomonadota</taxon>
        <taxon>Betaproteobacteria</taxon>
        <taxon>Burkholderiales</taxon>
        <taxon>Burkholderiaceae</taxon>
        <taxon>Paraburkholderia</taxon>
    </lineage>
</organism>
<name>A0A7X9ZWF7_9BURK</name>
<dbReference type="RefSeq" id="WP_169497173.1">
    <property type="nucleotide sequence ID" value="NZ_JABBFZ010000003.1"/>
</dbReference>